<evidence type="ECO:0000313" key="1">
    <source>
        <dbReference type="EMBL" id="MDN4523063.1"/>
    </source>
</evidence>
<organism evidence="1 2">
    <name type="scientific">Fictibacillus fluitans</name>
    <dbReference type="NCBI Taxonomy" id="3058422"/>
    <lineage>
        <taxon>Bacteria</taxon>
        <taxon>Bacillati</taxon>
        <taxon>Bacillota</taxon>
        <taxon>Bacilli</taxon>
        <taxon>Bacillales</taxon>
        <taxon>Fictibacillaceae</taxon>
        <taxon>Fictibacillus</taxon>
    </lineage>
</organism>
<evidence type="ECO:0008006" key="3">
    <source>
        <dbReference type="Google" id="ProtNLM"/>
    </source>
</evidence>
<gene>
    <name evidence="1" type="ORF">QYB97_01180</name>
</gene>
<proteinExistence type="predicted"/>
<dbReference type="SUPFAM" id="SSF49373">
    <property type="entry name" value="Invasin/intimin cell-adhesion fragments"/>
    <property type="match status" value="1"/>
</dbReference>
<comment type="caution">
    <text evidence="1">The sequence shown here is derived from an EMBL/GenBank/DDBJ whole genome shotgun (WGS) entry which is preliminary data.</text>
</comment>
<accession>A0ABT8HQM3</accession>
<dbReference type="Proteomes" id="UP001172721">
    <property type="component" value="Unassembled WGS sequence"/>
</dbReference>
<sequence>MSCICKILRNLMAGDNIILTSGGQPVSFQFLRTEVDCVRGSTLNGAMVLVDCKNVEVIEVLPPDPCTINIFVQAEIVCDDIITGQVRCDGTPVAGIPVTITADPPLLTFTPNPVLTDASGNFSVAVTVPANLPETAVAIHATATTGIGTVFTTATTVAECPPGPCRIDMFMSESTIVCEGFLMGRVICGSQTIEGAVVTLTSSDPRVSFNQNTTTTDSAGDFTAGVRVAPGTPAGTIVTITATTIVNGQVLSTTSTITVDCPDPCSIVLTVPPVICEGTISGNLSCDGTPQAGVTVTFETFPDVGAAIPSATTDANGNFTTTITIPPGTELTSVDVIASAVAGVPPTLYTVSQGTQVSCPGVITNCPCKLRLGVAGNGATAAVDITNQGAAATLVGTINVTAVECFTGGPNCNPNVDNFNITFGSGGTTINFVQGRRIRITCIDRTSAIIEGTAEAAGNTFRGVFDIIIGISLTANQATWSILADNNMGQTFSTTFTSRVSPQTFIGPCNSTVGG</sequence>
<protein>
    <recommendedName>
        <fullName evidence="3">Big-1 domain-containing protein</fullName>
    </recommendedName>
</protein>
<dbReference type="InterPro" id="IPR008964">
    <property type="entry name" value="Invasin/intimin_cell_adhesion"/>
</dbReference>
<name>A0ABT8HQM3_9BACL</name>
<reference evidence="1" key="1">
    <citation type="submission" date="2023-07" db="EMBL/GenBank/DDBJ databases">
        <title>Fictibacillus sp. isolated from freshwater pond.</title>
        <authorList>
            <person name="Kirdat K."/>
            <person name="Bhat A."/>
            <person name="Mourya A."/>
            <person name="Yadav A."/>
        </authorList>
    </citation>
    <scope>NUCLEOTIDE SEQUENCE</scope>
    <source>
        <strain evidence="1">NE201</strain>
    </source>
</reference>
<dbReference type="RefSeq" id="WP_301164129.1">
    <property type="nucleotide sequence ID" value="NZ_JAUHTR010000001.1"/>
</dbReference>
<dbReference type="EMBL" id="JAUHTR010000001">
    <property type="protein sequence ID" value="MDN4523063.1"/>
    <property type="molecule type" value="Genomic_DNA"/>
</dbReference>
<keyword evidence="2" id="KW-1185">Reference proteome</keyword>
<evidence type="ECO:0000313" key="2">
    <source>
        <dbReference type="Proteomes" id="UP001172721"/>
    </source>
</evidence>